<dbReference type="PANTHER" id="PTHR10350:SF6">
    <property type="entry name" value="NUCLEAR PORE COMPLEX PROTEIN NUP155"/>
    <property type="match status" value="1"/>
</dbReference>
<dbReference type="InterPro" id="IPR004870">
    <property type="entry name" value="Nucleoporin_Nup155"/>
</dbReference>
<dbReference type="Proteomes" id="UP001642484">
    <property type="component" value="Unassembled WGS sequence"/>
</dbReference>
<protein>
    <submittedName>
        <fullName evidence="1">Uncharacterized protein</fullName>
    </submittedName>
</protein>
<name>A0ABP0JKZ0_9DINO</name>
<accession>A0ABP0JKZ0</accession>
<organism evidence="1 2">
    <name type="scientific">Durusdinium trenchii</name>
    <dbReference type="NCBI Taxonomy" id="1381693"/>
    <lineage>
        <taxon>Eukaryota</taxon>
        <taxon>Sar</taxon>
        <taxon>Alveolata</taxon>
        <taxon>Dinophyceae</taxon>
        <taxon>Suessiales</taxon>
        <taxon>Symbiodiniaceae</taxon>
        <taxon>Durusdinium</taxon>
    </lineage>
</organism>
<sequence length="503" mass="55401">MQCREGQGDRSSAVGLHIDRAFDLPTCCQSRWCQEEPGSPAGVNIPSKLSELEGEPAAFRSSRAFAMMLPHCVQVIRLNFKSVAARTPVSATECCTQLAQMGQVASPHRPQASWSFDDVGIPSFEEQRKHMSLAATVPPVRLGRWLLGLLRFLAVVLRPIWDLPLVVTVSHREKLGLVQQETLGLGIAEDAVRRLLTRLRPAVLFARTGLQASPHAVASQCATRFKLYTERSIQTEAVAQARQTLHSVLQVAERAMEVLALLSLLQEQKSAYRVLRSSLLKEDLLQTLQRTSFGKLVESDEALDPAVQLCTAFLMESGLTTPSVDLEAPVPVAPVARPLTAPREYPRFRGASAGLCRDLEEQCPKIFQRLDLSVVNARLGQTPATPLAAATLAKVDESCLELLHRYAQCVSVNSPEEHWASLTETLRHAVQEDPQRAAEVCVQKLQQLQLSAARLTSDTLPTVEARARQVLEALLGAMSQSRWQPEDQVLATQSLVEQLLTRT</sequence>
<evidence type="ECO:0000313" key="2">
    <source>
        <dbReference type="Proteomes" id="UP001642484"/>
    </source>
</evidence>
<gene>
    <name evidence="1" type="ORF">CCMP2556_LOCUS11907</name>
</gene>
<proteinExistence type="predicted"/>
<dbReference type="PANTHER" id="PTHR10350">
    <property type="entry name" value="NUCLEAR PORE COMPLEX PROTEIN NUP155"/>
    <property type="match status" value="1"/>
</dbReference>
<dbReference type="Gene3D" id="1.20.58.1780">
    <property type="match status" value="1"/>
</dbReference>
<keyword evidence="2" id="KW-1185">Reference proteome</keyword>
<feature type="non-terminal residue" evidence="1">
    <location>
        <position position="503"/>
    </location>
</feature>
<comment type="caution">
    <text evidence="1">The sequence shown here is derived from an EMBL/GenBank/DDBJ whole genome shotgun (WGS) entry which is preliminary data.</text>
</comment>
<dbReference type="EMBL" id="CAXAMN010005669">
    <property type="protein sequence ID" value="CAK9014930.1"/>
    <property type="molecule type" value="Genomic_DNA"/>
</dbReference>
<reference evidence="1 2" key="1">
    <citation type="submission" date="2024-02" db="EMBL/GenBank/DDBJ databases">
        <authorList>
            <person name="Chen Y."/>
            <person name="Shah S."/>
            <person name="Dougan E. K."/>
            <person name="Thang M."/>
            <person name="Chan C."/>
        </authorList>
    </citation>
    <scope>NUCLEOTIDE SEQUENCE [LARGE SCALE GENOMIC DNA]</scope>
</reference>
<evidence type="ECO:0000313" key="1">
    <source>
        <dbReference type="EMBL" id="CAK9014930.1"/>
    </source>
</evidence>